<feature type="transmembrane region" description="Helical" evidence="6">
    <location>
        <begin position="34"/>
        <end position="55"/>
    </location>
</feature>
<feature type="transmembrane region" description="Helical" evidence="6">
    <location>
        <begin position="98"/>
        <end position="119"/>
    </location>
</feature>
<keyword evidence="2" id="KW-1003">Cell membrane</keyword>
<dbReference type="InterPro" id="IPR000620">
    <property type="entry name" value="EamA_dom"/>
</dbReference>
<feature type="transmembrane region" description="Helical" evidence="6">
    <location>
        <begin position="126"/>
        <end position="143"/>
    </location>
</feature>
<dbReference type="PANTHER" id="PTHR42920">
    <property type="entry name" value="OS03G0707200 PROTEIN-RELATED"/>
    <property type="match status" value="1"/>
</dbReference>
<dbReference type="InterPro" id="IPR051258">
    <property type="entry name" value="Diverse_Substrate_Transporter"/>
</dbReference>
<feature type="transmembrane region" description="Helical" evidence="6">
    <location>
        <begin position="76"/>
        <end position="92"/>
    </location>
</feature>
<keyword evidence="9" id="KW-1185">Reference proteome</keyword>
<evidence type="ECO:0000313" key="9">
    <source>
        <dbReference type="Proteomes" id="UP000509597"/>
    </source>
</evidence>
<keyword evidence="5 6" id="KW-0472">Membrane</keyword>
<comment type="subcellular location">
    <subcellularLocation>
        <location evidence="1">Cell membrane</location>
        <topology evidence="1">Multi-pass membrane protein</topology>
    </subcellularLocation>
</comment>
<sequence length="321" mass="34572">MKNLTKGDLWLAQLMLLAVAMVWGSSYGVSKSALLFYPVLGFLALRFLITFALLLPRFLRYSRPEQANSIRTGTPLGLLIAAIFVCETYGVTQTSASNAAFLISLCLPLTPLAQWLLLGQKPEPRTWYWLALALLGAALLSGFAAQKAQLNRGDVLIFGAAILRAVVVTLTRKLTLAHPAPALGLSTIQTGIVGMSMLAIALVAIPIHQLQLPNAPDFWVKLIYLIMFCTLFAFFAQNWAASRLAPTRVAILLGLEPLFGALYGVGILGEQMSSSALIGAGLMLVAVLGLTGVWEGLCGSVLQMRQYAVRGVAARREASRQ</sequence>
<reference evidence="8 9" key="1">
    <citation type="submission" date="2020-07" db="EMBL/GenBank/DDBJ databases">
        <title>Complete genome sequence of Chitinibacter sp. 2T18.</title>
        <authorList>
            <person name="Bae J.-W."/>
            <person name="Choi J.-W."/>
        </authorList>
    </citation>
    <scope>NUCLEOTIDE SEQUENCE [LARGE SCALE GENOMIC DNA]</scope>
    <source>
        <strain evidence="8 9">2T18</strain>
    </source>
</reference>
<feature type="transmembrane region" description="Helical" evidence="6">
    <location>
        <begin position="218"/>
        <end position="237"/>
    </location>
</feature>
<feature type="transmembrane region" description="Helical" evidence="6">
    <location>
        <begin position="183"/>
        <end position="206"/>
    </location>
</feature>
<dbReference type="Proteomes" id="UP000509597">
    <property type="component" value="Chromosome"/>
</dbReference>
<keyword evidence="3 6" id="KW-0812">Transmembrane</keyword>
<evidence type="ECO:0000256" key="6">
    <source>
        <dbReference type="SAM" id="Phobius"/>
    </source>
</evidence>
<keyword evidence="4 6" id="KW-1133">Transmembrane helix</keyword>
<evidence type="ECO:0000256" key="1">
    <source>
        <dbReference type="ARBA" id="ARBA00004651"/>
    </source>
</evidence>
<dbReference type="EMBL" id="CP058627">
    <property type="protein sequence ID" value="QLG89560.1"/>
    <property type="molecule type" value="Genomic_DNA"/>
</dbReference>
<evidence type="ECO:0000256" key="3">
    <source>
        <dbReference type="ARBA" id="ARBA00022692"/>
    </source>
</evidence>
<feature type="transmembrane region" description="Helical" evidence="6">
    <location>
        <begin position="249"/>
        <end position="269"/>
    </location>
</feature>
<feature type="domain" description="EamA" evidence="7">
    <location>
        <begin position="12"/>
        <end position="141"/>
    </location>
</feature>
<name>A0A7H9BLJ7_9NEIS</name>
<dbReference type="Pfam" id="PF00892">
    <property type="entry name" value="EamA"/>
    <property type="match status" value="2"/>
</dbReference>
<protein>
    <submittedName>
        <fullName evidence="8">EamA family transporter</fullName>
    </submittedName>
</protein>
<accession>A0A7H9BLJ7</accession>
<dbReference type="KEGG" id="chiz:HQ393_15615"/>
<dbReference type="GO" id="GO:0005886">
    <property type="term" value="C:plasma membrane"/>
    <property type="evidence" value="ECO:0007669"/>
    <property type="project" value="UniProtKB-SubCell"/>
</dbReference>
<dbReference type="AlphaFoldDB" id="A0A7H9BLJ7"/>
<feature type="transmembrane region" description="Helical" evidence="6">
    <location>
        <begin position="275"/>
        <end position="297"/>
    </location>
</feature>
<evidence type="ECO:0000256" key="4">
    <source>
        <dbReference type="ARBA" id="ARBA00022989"/>
    </source>
</evidence>
<dbReference type="PANTHER" id="PTHR42920:SF5">
    <property type="entry name" value="EAMA DOMAIN-CONTAINING PROTEIN"/>
    <property type="match status" value="1"/>
</dbReference>
<dbReference type="InterPro" id="IPR037185">
    <property type="entry name" value="EmrE-like"/>
</dbReference>
<evidence type="ECO:0000313" key="8">
    <source>
        <dbReference type="EMBL" id="QLG89560.1"/>
    </source>
</evidence>
<organism evidence="8 9">
    <name type="scientific">Chitinibacter bivalviorum</name>
    <dbReference type="NCBI Taxonomy" id="2739434"/>
    <lineage>
        <taxon>Bacteria</taxon>
        <taxon>Pseudomonadati</taxon>
        <taxon>Pseudomonadota</taxon>
        <taxon>Betaproteobacteria</taxon>
        <taxon>Neisseriales</taxon>
        <taxon>Chitinibacteraceae</taxon>
        <taxon>Chitinibacter</taxon>
    </lineage>
</organism>
<evidence type="ECO:0000256" key="2">
    <source>
        <dbReference type="ARBA" id="ARBA00022475"/>
    </source>
</evidence>
<feature type="domain" description="EamA" evidence="7">
    <location>
        <begin position="152"/>
        <end position="290"/>
    </location>
</feature>
<gene>
    <name evidence="8" type="ORF">HQ393_15615</name>
</gene>
<feature type="transmembrane region" description="Helical" evidence="6">
    <location>
        <begin position="155"/>
        <end position="171"/>
    </location>
</feature>
<dbReference type="RefSeq" id="WP_179356382.1">
    <property type="nucleotide sequence ID" value="NZ_CP058627.1"/>
</dbReference>
<evidence type="ECO:0000256" key="5">
    <source>
        <dbReference type="ARBA" id="ARBA00023136"/>
    </source>
</evidence>
<evidence type="ECO:0000259" key="7">
    <source>
        <dbReference type="Pfam" id="PF00892"/>
    </source>
</evidence>
<proteinExistence type="predicted"/>
<dbReference type="SUPFAM" id="SSF103481">
    <property type="entry name" value="Multidrug resistance efflux transporter EmrE"/>
    <property type="match status" value="2"/>
</dbReference>